<gene>
    <name evidence="2" type="ORF">GCM10007890_53750</name>
</gene>
<dbReference type="Pfam" id="PF21834">
    <property type="entry name" value="DUF6894"/>
    <property type="match status" value="1"/>
</dbReference>
<organism evidence="2 3">
    <name type="scientific">Methylobacterium tardum</name>
    <dbReference type="NCBI Taxonomy" id="374432"/>
    <lineage>
        <taxon>Bacteria</taxon>
        <taxon>Pseudomonadati</taxon>
        <taxon>Pseudomonadota</taxon>
        <taxon>Alphaproteobacteria</taxon>
        <taxon>Hyphomicrobiales</taxon>
        <taxon>Methylobacteriaceae</taxon>
        <taxon>Methylobacterium</taxon>
    </lineage>
</organism>
<name>A0AA37WTK7_9HYPH</name>
<dbReference type="InterPro" id="IPR054189">
    <property type="entry name" value="DUF6894"/>
</dbReference>
<protein>
    <recommendedName>
        <fullName evidence="1">DUF6894 domain-containing protein</fullName>
    </recommendedName>
</protein>
<evidence type="ECO:0000313" key="3">
    <source>
        <dbReference type="Proteomes" id="UP001157440"/>
    </source>
</evidence>
<feature type="domain" description="DUF6894" evidence="1">
    <location>
        <begin position="14"/>
        <end position="81"/>
    </location>
</feature>
<keyword evidence="3" id="KW-1185">Reference proteome</keyword>
<reference evidence="3" key="1">
    <citation type="journal article" date="2019" name="Int. J. Syst. Evol. Microbiol.">
        <title>The Global Catalogue of Microorganisms (GCM) 10K type strain sequencing project: providing services to taxonomists for standard genome sequencing and annotation.</title>
        <authorList>
            <consortium name="The Broad Institute Genomics Platform"/>
            <consortium name="The Broad Institute Genome Sequencing Center for Infectious Disease"/>
            <person name="Wu L."/>
            <person name="Ma J."/>
        </authorList>
    </citation>
    <scope>NUCLEOTIDE SEQUENCE [LARGE SCALE GENOMIC DNA]</scope>
    <source>
        <strain evidence="3">NBRC 103632</strain>
    </source>
</reference>
<evidence type="ECO:0000313" key="2">
    <source>
        <dbReference type="EMBL" id="GLS73360.1"/>
    </source>
</evidence>
<dbReference type="EMBL" id="BSPL01000025">
    <property type="protein sequence ID" value="GLS73360.1"/>
    <property type="molecule type" value="Genomic_DNA"/>
</dbReference>
<sequence>MRAQELAEPKPVPRYFIDLHDGANLVRDHKGFDLPDLAAARAQAVRMMTRLAQGLADPLERQDYVIAVRDDQGAVRLRLRLSYDVEPG</sequence>
<dbReference type="AlphaFoldDB" id="A0AA37WTK7"/>
<dbReference type="Proteomes" id="UP001157440">
    <property type="component" value="Unassembled WGS sequence"/>
</dbReference>
<accession>A0AA37WTK7</accession>
<proteinExistence type="predicted"/>
<comment type="caution">
    <text evidence="2">The sequence shown here is derived from an EMBL/GenBank/DDBJ whole genome shotgun (WGS) entry which is preliminary data.</text>
</comment>
<evidence type="ECO:0000259" key="1">
    <source>
        <dbReference type="Pfam" id="PF21834"/>
    </source>
</evidence>